<sequence length="675" mass="75963">MRAAENTVEYQVAQEDADKALRDLMSDVRNDLQEEVDMSEAVVPGFRDGIMLLPHQIVGRKWMAERESGKRTGGILADDMGLGKTIQTITRIVEGRAPKSAKQAGFAATTLVICPVAVVSQWASEIQKMAVGLTVIEHHGQNRTADPLKLSGGHVVVTSYNTVASEYAAYSQDAKDESKGKSKKVSSEDAEDSEGSTDEIRKYLQKNKKKPTSRAHKTKDALFRLKYWRIVLDEAHNIKNRNTKTAQACFALQGKYRWCLTGTPMQNNVEELFSLMKFLKMRPLDDWANFKEKIAQPIKNGRPQRAIKRLHASVVLNACMLRRTKNDTLNGKPLLELPDRIVQTVHCEFDAEERAFYDSVQERVQTSLENIQRQGGMAKNYTSVLVLLLRLRQACNHPSLIAQDYRKDKEAVDPKAAKDDKDLEEDADDLAELMGGLGLSAAATRCQMCQRALTPLNMGRTSDHCARCDEVFEKAKRKSMATNPTLPPSSAKIRKIIDILDEIEERGEGEKTIIFSQFTSMLDLIEPFLKANSIKYVRYDGSMTKPLREEALDKIKTKDKVRVILISFKAGSTGLNLTCCNNVILVDLWWNPALEDQAFDRAHRMGQKRTVNIHKLSIPDTVEERILQLQEKKRALAQAALSGDKMKNMKLGLDDLMALFRHGGDDHDDDEEDDE</sequence>
<keyword evidence="2" id="KW-1185">Reference proteome</keyword>
<dbReference type="EMBL" id="MU274914">
    <property type="protein sequence ID" value="KAI0088296.1"/>
    <property type="molecule type" value="Genomic_DNA"/>
</dbReference>
<reference evidence="1" key="1">
    <citation type="journal article" date="2021" name="Environ. Microbiol.">
        <title>Gene family expansions and transcriptome signatures uncover fungal adaptations to wood decay.</title>
        <authorList>
            <person name="Hage H."/>
            <person name="Miyauchi S."/>
            <person name="Viragh M."/>
            <person name="Drula E."/>
            <person name="Min B."/>
            <person name="Chaduli D."/>
            <person name="Navarro D."/>
            <person name="Favel A."/>
            <person name="Norest M."/>
            <person name="Lesage-Meessen L."/>
            <person name="Balint B."/>
            <person name="Merenyi Z."/>
            <person name="de Eugenio L."/>
            <person name="Morin E."/>
            <person name="Martinez A.T."/>
            <person name="Baldrian P."/>
            <person name="Stursova M."/>
            <person name="Martinez M.J."/>
            <person name="Novotny C."/>
            <person name="Magnuson J.K."/>
            <person name="Spatafora J.W."/>
            <person name="Maurice S."/>
            <person name="Pangilinan J."/>
            <person name="Andreopoulos W."/>
            <person name="LaButti K."/>
            <person name="Hundley H."/>
            <person name="Na H."/>
            <person name="Kuo A."/>
            <person name="Barry K."/>
            <person name="Lipzen A."/>
            <person name="Henrissat B."/>
            <person name="Riley R."/>
            <person name="Ahrendt S."/>
            <person name="Nagy L.G."/>
            <person name="Grigoriev I.V."/>
            <person name="Martin F."/>
            <person name="Rosso M.N."/>
        </authorList>
    </citation>
    <scope>NUCLEOTIDE SEQUENCE</scope>
    <source>
        <strain evidence="1">CBS 384.51</strain>
    </source>
</reference>
<evidence type="ECO:0000313" key="2">
    <source>
        <dbReference type="Proteomes" id="UP001055072"/>
    </source>
</evidence>
<evidence type="ECO:0000313" key="1">
    <source>
        <dbReference type="EMBL" id="KAI0088296.1"/>
    </source>
</evidence>
<name>A0ACB8U1Y8_9APHY</name>
<dbReference type="Proteomes" id="UP001055072">
    <property type="component" value="Unassembled WGS sequence"/>
</dbReference>
<accession>A0ACB8U1Y8</accession>
<protein>
    <submittedName>
        <fullName evidence="1">SNF2 family N-terminal domain-containing protein</fullName>
    </submittedName>
</protein>
<proteinExistence type="predicted"/>
<organism evidence="1 2">
    <name type="scientific">Irpex rosettiformis</name>
    <dbReference type="NCBI Taxonomy" id="378272"/>
    <lineage>
        <taxon>Eukaryota</taxon>
        <taxon>Fungi</taxon>
        <taxon>Dikarya</taxon>
        <taxon>Basidiomycota</taxon>
        <taxon>Agaricomycotina</taxon>
        <taxon>Agaricomycetes</taxon>
        <taxon>Polyporales</taxon>
        <taxon>Irpicaceae</taxon>
        <taxon>Irpex</taxon>
    </lineage>
</organism>
<comment type="caution">
    <text evidence="1">The sequence shown here is derived from an EMBL/GenBank/DDBJ whole genome shotgun (WGS) entry which is preliminary data.</text>
</comment>
<gene>
    <name evidence="1" type="ORF">BDY19DRAFT_891537</name>
</gene>